<dbReference type="Pfam" id="PF03308">
    <property type="entry name" value="MeaB"/>
    <property type="match status" value="1"/>
</dbReference>
<name>A0A915XKX4_9BACT</name>
<dbReference type="InterPro" id="IPR052040">
    <property type="entry name" value="GTPase/Isobutyryl-CoA_mutase"/>
</dbReference>
<proteinExistence type="inferred from homology"/>
<dbReference type="Proteomes" id="UP001063350">
    <property type="component" value="Chromosome"/>
</dbReference>
<sequence>MNTSLASRLHEGDPRAVGRAISLVENHDPAGHELLASLDRERINQCLVLGITGPPGAGKSTLTGQLIRCIRERKMRVGVIAVDPSSPISGGALLGDRIRMMDHALDRDVVVRSMATRGRLGGLCGAAGAAVRIMAASGCRIVIIETVGIGQSEMDIVSLADLTLMVLAPGFGDDIQAMKAGILEVADLLVVNKSDQPGARKLFLDMITVLRDPEEREQRIIETVASEGRGVAELLERVLEMEAKQRSQGLFQRRRDESFITETLDWAMELLAHPLRERIRRTASTETDPRLAAEHLLRNILK</sequence>
<dbReference type="NCBIfam" id="TIGR00750">
    <property type="entry name" value="lao"/>
    <property type="match status" value="1"/>
</dbReference>
<protein>
    <submittedName>
        <fullName evidence="7">Methylmalonyl Co-A mutase-associated GTPase MeaB</fullName>
    </submittedName>
</protein>
<evidence type="ECO:0000256" key="2">
    <source>
        <dbReference type="ARBA" id="ARBA00022741"/>
    </source>
</evidence>
<keyword evidence="2" id="KW-0547">Nucleotide-binding</keyword>
<dbReference type="PANTHER" id="PTHR43087:SF1">
    <property type="entry name" value="LAO_AO TRANSPORT SYSTEM ATPASE"/>
    <property type="match status" value="1"/>
</dbReference>
<comment type="similarity">
    <text evidence="1">Belongs to the SIMIBI class G3E GTPase family. ArgK/MeaB subfamily.</text>
</comment>
<accession>A0A915XKX4</accession>
<dbReference type="InterPro" id="IPR005129">
    <property type="entry name" value="GTPase_ArgK"/>
</dbReference>
<dbReference type="InterPro" id="IPR003593">
    <property type="entry name" value="AAA+_ATPase"/>
</dbReference>
<dbReference type="KEGG" id="ddu:GF1_29630"/>
<dbReference type="SMART" id="SM00382">
    <property type="entry name" value="AAA"/>
    <property type="match status" value="1"/>
</dbReference>
<keyword evidence="3" id="KW-0378">Hydrolase</keyword>
<reference evidence="7" key="1">
    <citation type="submission" date="2020-12" db="EMBL/GenBank/DDBJ databases">
        <title>Desulfobium dissulfuricans gen. nov., sp. nov., a novel mesophilic, sulfate-reducing bacterium isolated from a deep-sea hydrothermal vent.</title>
        <authorList>
            <person name="Hashimoto Y."/>
            <person name="Tame A."/>
            <person name="Sawayama S."/>
            <person name="Miyazaki J."/>
            <person name="Takai K."/>
            <person name="Nakagawa S."/>
        </authorList>
    </citation>
    <scope>NUCLEOTIDE SEQUENCE</scope>
    <source>
        <strain evidence="7">GF1</strain>
    </source>
</reference>
<feature type="domain" description="AAA+ ATPase" evidence="6">
    <location>
        <begin position="45"/>
        <end position="214"/>
    </location>
</feature>
<evidence type="ECO:0000256" key="5">
    <source>
        <dbReference type="ARBA" id="ARBA00023186"/>
    </source>
</evidence>
<dbReference type="PANTHER" id="PTHR43087">
    <property type="entry name" value="LYSINE/ARGININE/ORNITHINE TRANSPORT SYSTEM KINASE"/>
    <property type="match status" value="1"/>
</dbReference>
<evidence type="ECO:0000259" key="6">
    <source>
        <dbReference type="SMART" id="SM00382"/>
    </source>
</evidence>
<keyword evidence="4" id="KW-0342">GTP-binding</keyword>
<dbReference type="InterPro" id="IPR027417">
    <property type="entry name" value="P-loop_NTPase"/>
</dbReference>
<organism evidence="7 8">
    <name type="scientific">Desulfolithobacter dissulfuricans</name>
    <dbReference type="NCBI Taxonomy" id="2795293"/>
    <lineage>
        <taxon>Bacteria</taxon>
        <taxon>Pseudomonadati</taxon>
        <taxon>Thermodesulfobacteriota</taxon>
        <taxon>Desulfobulbia</taxon>
        <taxon>Desulfobulbales</taxon>
        <taxon>Desulfobulbaceae</taxon>
        <taxon>Desulfolithobacter</taxon>
    </lineage>
</organism>
<dbReference type="Gene3D" id="3.40.50.300">
    <property type="entry name" value="P-loop containing nucleotide triphosphate hydrolases"/>
    <property type="match status" value="1"/>
</dbReference>
<gene>
    <name evidence="7" type="ORF">GF1_29630</name>
</gene>
<dbReference type="RefSeq" id="WP_267927313.1">
    <property type="nucleotide sequence ID" value="NZ_AP024233.1"/>
</dbReference>
<keyword evidence="8" id="KW-1185">Reference proteome</keyword>
<dbReference type="GO" id="GO:0005525">
    <property type="term" value="F:GTP binding"/>
    <property type="evidence" value="ECO:0007669"/>
    <property type="project" value="UniProtKB-KW"/>
</dbReference>
<evidence type="ECO:0000256" key="3">
    <source>
        <dbReference type="ARBA" id="ARBA00022801"/>
    </source>
</evidence>
<dbReference type="AlphaFoldDB" id="A0A915XKX4"/>
<evidence type="ECO:0000313" key="8">
    <source>
        <dbReference type="Proteomes" id="UP001063350"/>
    </source>
</evidence>
<evidence type="ECO:0000256" key="1">
    <source>
        <dbReference type="ARBA" id="ARBA00009625"/>
    </source>
</evidence>
<keyword evidence="5" id="KW-0143">Chaperone</keyword>
<evidence type="ECO:0000313" key="7">
    <source>
        <dbReference type="EMBL" id="BCO10587.1"/>
    </source>
</evidence>
<dbReference type="GO" id="GO:0003924">
    <property type="term" value="F:GTPase activity"/>
    <property type="evidence" value="ECO:0007669"/>
    <property type="project" value="InterPro"/>
</dbReference>
<dbReference type="SUPFAM" id="SSF52540">
    <property type="entry name" value="P-loop containing nucleoside triphosphate hydrolases"/>
    <property type="match status" value="1"/>
</dbReference>
<evidence type="ECO:0000256" key="4">
    <source>
        <dbReference type="ARBA" id="ARBA00023134"/>
    </source>
</evidence>
<dbReference type="EMBL" id="AP024233">
    <property type="protein sequence ID" value="BCO10587.1"/>
    <property type="molecule type" value="Genomic_DNA"/>
</dbReference>